<keyword evidence="18" id="KW-1185">Reference proteome</keyword>
<evidence type="ECO:0000256" key="7">
    <source>
        <dbReference type="ARBA" id="ARBA00023011"/>
    </source>
</evidence>
<dbReference type="EMBL" id="LAYC01000001">
    <property type="protein sequence ID" value="KYK61786.1"/>
    <property type="molecule type" value="Genomic_DNA"/>
</dbReference>
<comment type="caution">
    <text evidence="17">The sequence shown here is derived from an EMBL/GenBank/DDBJ whole genome shotgun (WGS) entry which is preliminary data.</text>
</comment>
<evidence type="ECO:0000256" key="9">
    <source>
        <dbReference type="ARBA" id="ARBA00023136"/>
    </source>
</evidence>
<dbReference type="GeneID" id="63715573"/>
<evidence type="ECO:0000256" key="11">
    <source>
        <dbReference type="ARBA" id="ARBA00023221"/>
    </source>
</evidence>
<evidence type="ECO:0000256" key="13">
    <source>
        <dbReference type="PROSITE-ProRule" id="PRU01087"/>
    </source>
</evidence>
<keyword evidence="12" id="KW-0413">Isomerase</keyword>
<evidence type="ECO:0000256" key="14">
    <source>
        <dbReference type="SAM" id="MobiDB-lite"/>
    </source>
</evidence>
<dbReference type="Proteomes" id="UP000076580">
    <property type="component" value="Chromosome 01"/>
</dbReference>
<comment type="subcellular location">
    <subcellularLocation>
        <location evidence="1">Membrane</location>
        <topology evidence="1">Multi-pass membrane protein</topology>
    </subcellularLocation>
</comment>
<keyword evidence="6 13" id="KW-1133">Transmembrane helix</keyword>
<feature type="transmembrane region" description="Helical" evidence="15">
    <location>
        <begin position="171"/>
        <end position="189"/>
    </location>
</feature>
<feature type="transmembrane region" description="Helical" evidence="15">
    <location>
        <begin position="139"/>
        <end position="164"/>
    </location>
</feature>
<feature type="transmembrane region" description="Helical" evidence="15">
    <location>
        <begin position="29"/>
        <end position="48"/>
    </location>
</feature>
<keyword evidence="11" id="KW-0753">Steroid metabolism</keyword>
<evidence type="ECO:0000256" key="5">
    <source>
        <dbReference type="ARBA" id="ARBA00022955"/>
    </source>
</evidence>
<feature type="transmembrane region" description="Helical" evidence="15">
    <location>
        <begin position="209"/>
        <end position="228"/>
    </location>
</feature>
<dbReference type="GO" id="GO:0005783">
    <property type="term" value="C:endoplasmic reticulum"/>
    <property type="evidence" value="ECO:0007669"/>
    <property type="project" value="TreeGrafter"/>
</dbReference>
<keyword evidence="8" id="KW-0443">Lipid metabolism</keyword>
<evidence type="ECO:0000313" key="17">
    <source>
        <dbReference type="EMBL" id="KYK61786.1"/>
    </source>
</evidence>
<dbReference type="RefSeq" id="XP_040661138.1">
    <property type="nucleotide sequence ID" value="XM_040800255.1"/>
</dbReference>
<evidence type="ECO:0000259" key="16">
    <source>
        <dbReference type="PROSITE" id="PS51751"/>
    </source>
</evidence>
<keyword evidence="5" id="KW-0752">Steroid biosynthesis</keyword>
<evidence type="ECO:0000256" key="15">
    <source>
        <dbReference type="SAM" id="Phobius"/>
    </source>
</evidence>
<reference evidence="17 18" key="1">
    <citation type="journal article" date="2016" name="Sci. Rep.">
        <title>Insights into Adaptations to a Near-Obligate Nematode Endoparasitic Lifestyle from the Finished Genome of Drechmeria coniospora.</title>
        <authorList>
            <person name="Zhang L."/>
            <person name="Zhou Z."/>
            <person name="Guo Q."/>
            <person name="Fokkens L."/>
            <person name="Miskei M."/>
            <person name="Pocsi I."/>
            <person name="Zhang W."/>
            <person name="Chen M."/>
            <person name="Wang L."/>
            <person name="Sun Y."/>
            <person name="Donzelli B.G."/>
            <person name="Gibson D.M."/>
            <person name="Nelson D.R."/>
            <person name="Luo J.G."/>
            <person name="Rep M."/>
            <person name="Liu H."/>
            <person name="Yang S."/>
            <person name="Wang J."/>
            <person name="Krasnoff S.B."/>
            <person name="Xu Y."/>
            <person name="Molnar I."/>
            <person name="Lin M."/>
        </authorList>
    </citation>
    <scope>NUCLEOTIDE SEQUENCE [LARGE SCALE GENOMIC DNA]</scope>
    <source>
        <strain evidence="17 18">ARSEF 6962</strain>
    </source>
</reference>
<evidence type="ECO:0000256" key="12">
    <source>
        <dbReference type="ARBA" id="ARBA00023235"/>
    </source>
</evidence>
<organism evidence="17 18">
    <name type="scientific">Drechmeria coniospora</name>
    <name type="common">Nematophagous fungus</name>
    <name type="synonym">Meria coniospora</name>
    <dbReference type="NCBI Taxonomy" id="98403"/>
    <lineage>
        <taxon>Eukaryota</taxon>
        <taxon>Fungi</taxon>
        <taxon>Dikarya</taxon>
        <taxon>Ascomycota</taxon>
        <taxon>Pezizomycotina</taxon>
        <taxon>Sordariomycetes</taxon>
        <taxon>Hypocreomycetidae</taxon>
        <taxon>Hypocreales</taxon>
        <taxon>Ophiocordycipitaceae</taxon>
        <taxon>Drechmeria</taxon>
    </lineage>
</organism>
<evidence type="ECO:0000256" key="1">
    <source>
        <dbReference type="ARBA" id="ARBA00004141"/>
    </source>
</evidence>
<evidence type="ECO:0000256" key="2">
    <source>
        <dbReference type="ARBA" id="ARBA00008337"/>
    </source>
</evidence>
<dbReference type="InterPro" id="IPR033118">
    <property type="entry name" value="EXPERA"/>
</dbReference>
<keyword evidence="7" id="KW-0756">Sterol biosynthesis</keyword>
<keyword evidence="10" id="KW-1207">Sterol metabolism</keyword>
<name>A0A151GXF9_DRECN</name>
<evidence type="ECO:0000256" key="6">
    <source>
        <dbReference type="ARBA" id="ARBA00022989"/>
    </source>
</evidence>
<gene>
    <name evidence="17" type="ORF">DCS_02930</name>
</gene>
<keyword evidence="3" id="KW-0444">Lipid biosynthesis</keyword>
<dbReference type="InParanoid" id="A0A151GXF9"/>
<comment type="similarity">
    <text evidence="2">Belongs to the EBP family.</text>
</comment>
<proteinExistence type="inferred from homology"/>
<dbReference type="GO" id="GO:0000247">
    <property type="term" value="F:C-8 sterol isomerase activity"/>
    <property type="evidence" value="ECO:0007669"/>
    <property type="project" value="TreeGrafter"/>
</dbReference>
<dbReference type="Pfam" id="PF05241">
    <property type="entry name" value="EBP"/>
    <property type="match status" value="1"/>
</dbReference>
<feature type="compositionally biased region" description="Polar residues" evidence="14">
    <location>
        <begin position="293"/>
        <end position="302"/>
    </location>
</feature>
<evidence type="ECO:0000256" key="10">
    <source>
        <dbReference type="ARBA" id="ARBA00023166"/>
    </source>
</evidence>
<dbReference type="PANTHER" id="PTHR14207">
    <property type="entry name" value="STEROL ISOMERASE"/>
    <property type="match status" value="1"/>
</dbReference>
<keyword evidence="9 13" id="KW-0472">Membrane</keyword>
<evidence type="ECO:0000313" key="18">
    <source>
        <dbReference type="Proteomes" id="UP000076580"/>
    </source>
</evidence>
<evidence type="ECO:0000256" key="3">
    <source>
        <dbReference type="ARBA" id="ARBA00022516"/>
    </source>
</evidence>
<dbReference type="InterPro" id="IPR007905">
    <property type="entry name" value="EBP"/>
</dbReference>
<sequence>MERQPQHSYYPPGVSIPGWAADEAARLRHAPVFVGVIVSIASVVYRLATRRLFRPRPIDCAAAAWFSVCELSSARGHPLSTSPFSVKLTPVFLIGAFLHIVFEGYYIYHRTDIAGQQSALAQLWKEYALSDSRYLTSDVFTVCIETITVYVWGPLCLLTSAAILGDSPFRHVSQAVVCTAHLYGVALYYATSWTDYRFHGTEHSRPEFLYYWVYYIGFNLPWVIVPAVGQRLRRTREMGKAKGKGVAAQDIERPRQPHFVPHFFPSPSPTSNHDARASPLQDPWLPSLRTHPCSPNQNSSQRTAKHNRDMRVVRISHPQASSPSRLRTSLARSEWTSLGISALRMSPSPP</sequence>
<feature type="domain" description="EXPERA" evidence="16">
    <location>
        <begin position="84"/>
        <end position="230"/>
    </location>
</feature>
<feature type="transmembrane region" description="Helical" evidence="15">
    <location>
        <begin position="88"/>
        <end position="108"/>
    </location>
</feature>
<dbReference type="STRING" id="98403.A0A151GXF9"/>
<evidence type="ECO:0000256" key="8">
    <source>
        <dbReference type="ARBA" id="ARBA00023098"/>
    </source>
</evidence>
<dbReference type="GO" id="GO:0016126">
    <property type="term" value="P:sterol biosynthetic process"/>
    <property type="evidence" value="ECO:0007669"/>
    <property type="project" value="UniProtKB-KW"/>
</dbReference>
<dbReference type="PROSITE" id="PS51751">
    <property type="entry name" value="EXPERA"/>
    <property type="match status" value="1"/>
</dbReference>
<dbReference type="AlphaFoldDB" id="A0A151GXF9"/>
<dbReference type="GO" id="GO:0047750">
    <property type="term" value="F:cholestenol delta-isomerase activity"/>
    <property type="evidence" value="ECO:0007669"/>
    <property type="project" value="InterPro"/>
</dbReference>
<protein>
    <recommendedName>
        <fullName evidence="16">EXPERA domain-containing protein</fullName>
    </recommendedName>
</protein>
<accession>A0A151GXF9</accession>
<evidence type="ECO:0000256" key="4">
    <source>
        <dbReference type="ARBA" id="ARBA00022692"/>
    </source>
</evidence>
<dbReference type="GO" id="GO:0004769">
    <property type="term" value="F:steroid Delta-isomerase activity"/>
    <property type="evidence" value="ECO:0007669"/>
    <property type="project" value="TreeGrafter"/>
</dbReference>
<keyword evidence="4 13" id="KW-0812">Transmembrane</keyword>
<feature type="region of interest" description="Disordered" evidence="14">
    <location>
        <begin position="262"/>
        <end position="307"/>
    </location>
</feature>
<feature type="compositionally biased region" description="Low complexity" evidence="14">
    <location>
        <begin position="262"/>
        <end position="272"/>
    </location>
</feature>
<dbReference type="PANTHER" id="PTHR14207:SF0">
    <property type="entry name" value="3-BETA-HYDROXYSTEROID-DELTA(8),DELTA(7)-ISOMERASE"/>
    <property type="match status" value="1"/>
</dbReference>
<dbReference type="GO" id="GO:0016020">
    <property type="term" value="C:membrane"/>
    <property type="evidence" value="ECO:0007669"/>
    <property type="project" value="UniProtKB-SubCell"/>
</dbReference>